<name>A0A916K763_9BACL</name>
<keyword evidence="3" id="KW-1185">Reference proteome</keyword>
<sequence>MWKRIECTAVYTENIELSVDFYQSLGLNKAWEAFQDEDKQWKLIGMSFPEGTAQLVLKNNPNLAVAEIEIVVEDVRGTFESLQSNDQVKWIRTPFPNPNGGYVAVMQAPDRNIFVLVGK</sequence>
<evidence type="ECO:0000259" key="1">
    <source>
        <dbReference type="Pfam" id="PF00903"/>
    </source>
</evidence>
<dbReference type="Pfam" id="PF00903">
    <property type="entry name" value="Glyoxalase"/>
    <property type="match status" value="1"/>
</dbReference>
<dbReference type="AlphaFoldDB" id="A0A916K763"/>
<proteinExistence type="predicted"/>
<feature type="domain" description="Glyoxalase/fosfomycin resistance/dioxygenase" evidence="1">
    <location>
        <begin position="5"/>
        <end position="114"/>
    </location>
</feature>
<evidence type="ECO:0000313" key="3">
    <source>
        <dbReference type="Proteomes" id="UP000693672"/>
    </source>
</evidence>
<dbReference type="InterPro" id="IPR004360">
    <property type="entry name" value="Glyas_Fos-R_dOase_dom"/>
</dbReference>
<dbReference type="Proteomes" id="UP000693672">
    <property type="component" value="Unassembled WGS sequence"/>
</dbReference>
<dbReference type="EMBL" id="CAJVAS010000036">
    <property type="protein sequence ID" value="CAG7646848.1"/>
    <property type="molecule type" value="Genomic_DNA"/>
</dbReference>
<comment type="caution">
    <text evidence="2">The sequence shown here is derived from an EMBL/GenBank/DDBJ whole genome shotgun (WGS) entry which is preliminary data.</text>
</comment>
<protein>
    <recommendedName>
        <fullName evidence="1">Glyoxalase/fosfomycin resistance/dioxygenase domain-containing protein</fullName>
    </recommendedName>
</protein>
<gene>
    <name evidence="2" type="ORF">PAESOLCIP111_05255</name>
</gene>
<evidence type="ECO:0000313" key="2">
    <source>
        <dbReference type="EMBL" id="CAG7646848.1"/>
    </source>
</evidence>
<dbReference type="RefSeq" id="WP_218094976.1">
    <property type="nucleotide sequence ID" value="NZ_CAJVAS010000036.1"/>
</dbReference>
<organism evidence="2 3">
    <name type="scientific">Paenibacillus solanacearum</name>
    <dbReference type="NCBI Taxonomy" id="2048548"/>
    <lineage>
        <taxon>Bacteria</taxon>
        <taxon>Bacillati</taxon>
        <taxon>Bacillota</taxon>
        <taxon>Bacilli</taxon>
        <taxon>Bacillales</taxon>
        <taxon>Paenibacillaceae</taxon>
        <taxon>Paenibacillus</taxon>
    </lineage>
</organism>
<accession>A0A916K763</accession>
<reference evidence="2" key="1">
    <citation type="submission" date="2021-06" db="EMBL/GenBank/DDBJ databases">
        <authorList>
            <person name="Criscuolo A."/>
        </authorList>
    </citation>
    <scope>NUCLEOTIDE SEQUENCE</scope>
    <source>
        <strain evidence="2">CIP111600</strain>
    </source>
</reference>